<dbReference type="Pfam" id="PF00069">
    <property type="entry name" value="Pkinase"/>
    <property type="match status" value="1"/>
</dbReference>
<protein>
    <recommendedName>
        <fullName evidence="1">Protein kinase domain-containing protein</fullName>
    </recommendedName>
</protein>
<dbReference type="InterPro" id="IPR000719">
    <property type="entry name" value="Prot_kinase_dom"/>
</dbReference>
<dbReference type="Gene3D" id="1.10.510.10">
    <property type="entry name" value="Transferase(Phosphotransferase) domain 1"/>
    <property type="match status" value="1"/>
</dbReference>
<dbReference type="InParanoid" id="E3N805"/>
<evidence type="ECO:0000259" key="1">
    <source>
        <dbReference type="PROSITE" id="PS50011"/>
    </source>
</evidence>
<accession>E3N805</accession>
<dbReference type="eggNOG" id="KOG0604">
    <property type="taxonomic scope" value="Eukaryota"/>
</dbReference>
<dbReference type="InterPro" id="IPR008271">
    <property type="entry name" value="Ser/Thr_kinase_AS"/>
</dbReference>
<dbReference type="InterPro" id="IPR011009">
    <property type="entry name" value="Kinase-like_dom_sf"/>
</dbReference>
<dbReference type="Proteomes" id="UP000008281">
    <property type="component" value="Unassembled WGS sequence"/>
</dbReference>
<dbReference type="STRING" id="31234.E3N805"/>
<evidence type="ECO:0000313" key="3">
    <source>
        <dbReference type="Proteomes" id="UP000008281"/>
    </source>
</evidence>
<gene>
    <name evidence="2" type="ORF">CRE_16322</name>
</gene>
<evidence type="ECO:0000313" key="2">
    <source>
        <dbReference type="EMBL" id="EFO89240.1"/>
    </source>
</evidence>
<proteinExistence type="predicted"/>
<feature type="domain" description="Protein kinase" evidence="1">
    <location>
        <begin position="1"/>
        <end position="140"/>
    </location>
</feature>
<name>E3N805_CAERE</name>
<dbReference type="SUPFAM" id="SSF56112">
    <property type="entry name" value="Protein kinase-like (PK-like)"/>
    <property type="match status" value="1"/>
</dbReference>
<dbReference type="GO" id="GO:0004672">
    <property type="term" value="F:protein kinase activity"/>
    <property type="evidence" value="ECO:0007669"/>
    <property type="project" value="InterPro"/>
</dbReference>
<dbReference type="EMBL" id="DS268553">
    <property type="protein sequence ID" value="EFO89240.1"/>
    <property type="molecule type" value="Genomic_DNA"/>
</dbReference>
<dbReference type="AlphaFoldDB" id="E3N805"/>
<keyword evidence="3" id="KW-1185">Reference proteome</keyword>
<dbReference type="GO" id="GO:0005524">
    <property type="term" value="F:ATP binding"/>
    <property type="evidence" value="ECO:0007669"/>
    <property type="project" value="InterPro"/>
</dbReference>
<dbReference type="PANTHER" id="PTHR24347">
    <property type="entry name" value="SERINE/THREONINE-PROTEIN KINASE"/>
    <property type="match status" value="1"/>
</dbReference>
<dbReference type="PROSITE" id="PS50011">
    <property type="entry name" value="PROTEIN_KINASE_DOM"/>
    <property type="match status" value="1"/>
</dbReference>
<sequence>MENMKGGELFARIQERGQKAFTEREAAGIVNEICSAVAHLHRMSIAHRDLKPENLLYCELRAGPCRLVSLTSMLICIHCLFFHFDFIIPEQYLRQASGHLLPDLLSSYLCLLEDDITDARLGALKALAIFDVHIVTFIIS</sequence>
<organism evidence="3">
    <name type="scientific">Caenorhabditis remanei</name>
    <name type="common">Caenorhabditis vulgaris</name>
    <dbReference type="NCBI Taxonomy" id="31234"/>
    <lineage>
        <taxon>Eukaryota</taxon>
        <taxon>Metazoa</taxon>
        <taxon>Ecdysozoa</taxon>
        <taxon>Nematoda</taxon>
        <taxon>Chromadorea</taxon>
        <taxon>Rhabditida</taxon>
        <taxon>Rhabditina</taxon>
        <taxon>Rhabditomorpha</taxon>
        <taxon>Rhabditoidea</taxon>
        <taxon>Rhabditidae</taxon>
        <taxon>Peloderinae</taxon>
        <taxon>Caenorhabditis</taxon>
    </lineage>
</organism>
<dbReference type="OrthoDB" id="40902at2759"/>
<dbReference type="PROSITE" id="PS00108">
    <property type="entry name" value="PROTEIN_KINASE_ST"/>
    <property type="match status" value="1"/>
</dbReference>
<reference evidence="2" key="1">
    <citation type="submission" date="2007-07" db="EMBL/GenBank/DDBJ databases">
        <title>PCAP assembly of the Caenorhabditis remanei genome.</title>
        <authorList>
            <consortium name="The Caenorhabditis remanei Sequencing Consortium"/>
            <person name="Wilson R.K."/>
        </authorList>
    </citation>
    <scope>NUCLEOTIDE SEQUENCE [LARGE SCALE GENOMIC DNA]</scope>
    <source>
        <strain evidence="2">PB4641</strain>
    </source>
</reference>
<dbReference type="HOGENOM" id="CLU_1836954_0_0_1"/>